<dbReference type="EMBL" id="AMFJ01034436">
    <property type="protein sequence ID" value="EKD29362.1"/>
    <property type="molecule type" value="Genomic_DNA"/>
</dbReference>
<accession>K1XVT6</accession>
<keyword evidence="1" id="KW-0812">Transmembrane</keyword>
<comment type="caution">
    <text evidence="2">The sequence shown here is derived from an EMBL/GenBank/DDBJ whole genome shotgun (WGS) entry which is preliminary data.</text>
</comment>
<keyword evidence="1" id="KW-1133">Transmembrane helix</keyword>
<reference evidence="2" key="1">
    <citation type="journal article" date="2012" name="Science">
        <title>Fermentation, hydrogen, and sulfur metabolism in multiple uncultivated bacterial phyla.</title>
        <authorList>
            <person name="Wrighton K.C."/>
            <person name="Thomas B.C."/>
            <person name="Sharon I."/>
            <person name="Miller C.S."/>
            <person name="Castelle C.J."/>
            <person name="VerBerkmoes N.C."/>
            <person name="Wilkins M.J."/>
            <person name="Hettich R.L."/>
            <person name="Lipton M.S."/>
            <person name="Williams K.H."/>
            <person name="Long P.E."/>
            <person name="Banfield J.F."/>
        </authorList>
    </citation>
    <scope>NUCLEOTIDE SEQUENCE [LARGE SCALE GENOMIC DNA]</scope>
</reference>
<dbReference type="PROSITE" id="PS51257">
    <property type="entry name" value="PROKAR_LIPOPROTEIN"/>
    <property type="match status" value="1"/>
</dbReference>
<keyword evidence="1" id="KW-0472">Membrane</keyword>
<gene>
    <name evidence="2" type="ORF">ACD_78C00436G0002</name>
</gene>
<evidence type="ECO:0000313" key="2">
    <source>
        <dbReference type="EMBL" id="EKD29362.1"/>
    </source>
</evidence>
<evidence type="ECO:0000256" key="1">
    <source>
        <dbReference type="SAM" id="Phobius"/>
    </source>
</evidence>
<dbReference type="AlphaFoldDB" id="K1XVT6"/>
<name>K1XVT6_9BACT</name>
<proteinExistence type="predicted"/>
<feature type="transmembrane region" description="Helical" evidence="1">
    <location>
        <begin position="12"/>
        <end position="35"/>
    </location>
</feature>
<sequence length="401" mass="44389">MEAMDKRKKDRLIKGIILNTLVFLGCIVYIVVYILPKYDEVSATVTKINDTTVSISSLKNDGVKKDSFIELLNRFGKKKEVPDVVFSDGEKLDRVLEKPATVQGDYLAWLTEENGKVNVLDKEIQENDSILGNIIPIFANSPVLSTQDDIDNQITLASFISYVEKDILGKYSLTSYAPLGISNIVFPDKKGTSVNIGSFKISLDFKGKNSNILALIDALQKSGKLTVRNGKLIPDALASNVPPKEKWLSRLSNLLVNIDTFSLDNIPNSPSLDNKGSMTLEFYVEGMNYQKILVLRSLLTAKFEWLQKSVKEKGLICTKPGNPLCDETITANAIATIKGLIGNLTALQPKLNAFKKGDITIDINTEMDTLSDIKASLQTIEMIYLKNKSILEKAKKQSSTK</sequence>
<protein>
    <submittedName>
        <fullName evidence="2">Uncharacterized protein</fullName>
    </submittedName>
</protein>
<organism evidence="2">
    <name type="scientific">uncultured bacterium</name>
    <name type="common">gcode 4</name>
    <dbReference type="NCBI Taxonomy" id="1234023"/>
    <lineage>
        <taxon>Bacteria</taxon>
        <taxon>environmental samples</taxon>
    </lineage>
</organism>